<dbReference type="SUPFAM" id="SSF47413">
    <property type="entry name" value="lambda repressor-like DNA-binding domains"/>
    <property type="match status" value="1"/>
</dbReference>
<dbReference type="CDD" id="cd00093">
    <property type="entry name" value="HTH_XRE"/>
    <property type="match status" value="1"/>
</dbReference>
<dbReference type="SUPFAM" id="SSF48452">
    <property type="entry name" value="TPR-like"/>
    <property type="match status" value="1"/>
</dbReference>
<comment type="caution">
    <text evidence="3">The sequence shown here is derived from an EMBL/GenBank/DDBJ whole genome shotgun (WGS) entry which is preliminary data.</text>
</comment>
<dbReference type="InterPro" id="IPR027417">
    <property type="entry name" value="P-loop_NTPase"/>
</dbReference>
<dbReference type="AlphaFoldDB" id="A0A8T6QYC6"/>
<dbReference type="InterPro" id="IPR001387">
    <property type="entry name" value="Cro/C1-type_HTH"/>
</dbReference>
<dbReference type="GO" id="GO:0003677">
    <property type="term" value="F:DNA binding"/>
    <property type="evidence" value="ECO:0007669"/>
    <property type="project" value="InterPro"/>
</dbReference>
<reference evidence="3" key="1">
    <citation type="submission" date="2020-03" db="EMBL/GenBank/DDBJ databases">
        <title>Phycicoccus flavus sp. nov., a novel endophytic actinobacterium isolated from branch of Kandelia candel.</title>
        <authorList>
            <person name="Tuo L."/>
        </authorList>
    </citation>
    <scope>NUCLEOTIDE SEQUENCE</scope>
    <source>
        <strain evidence="3">CMS6Z-2</strain>
    </source>
</reference>
<dbReference type="PROSITE" id="PS50943">
    <property type="entry name" value="HTH_CROC1"/>
    <property type="match status" value="1"/>
</dbReference>
<gene>
    <name evidence="3" type="ORF">EPD83_002010</name>
</gene>
<dbReference type="RefSeq" id="WP_164896564.1">
    <property type="nucleotide sequence ID" value="NZ_SAYU02000003.1"/>
</dbReference>
<dbReference type="InterPro" id="IPR049945">
    <property type="entry name" value="AAA_22"/>
</dbReference>
<dbReference type="GO" id="GO:0016887">
    <property type="term" value="F:ATP hydrolysis activity"/>
    <property type="evidence" value="ECO:0007669"/>
    <property type="project" value="InterPro"/>
</dbReference>
<dbReference type="Pfam" id="PF13401">
    <property type="entry name" value="AAA_22"/>
    <property type="match status" value="1"/>
</dbReference>
<dbReference type="InterPro" id="IPR010982">
    <property type="entry name" value="Lambda_DNA-bd_dom_sf"/>
</dbReference>
<dbReference type="Pfam" id="PF25872">
    <property type="entry name" value="HTH_77"/>
    <property type="match status" value="1"/>
</dbReference>
<dbReference type="Gene3D" id="3.40.50.300">
    <property type="entry name" value="P-loop containing nucleotide triphosphate hydrolases"/>
    <property type="match status" value="1"/>
</dbReference>
<evidence type="ECO:0000313" key="4">
    <source>
        <dbReference type="Proteomes" id="UP000287866"/>
    </source>
</evidence>
<dbReference type="Pfam" id="PF13560">
    <property type="entry name" value="HTH_31"/>
    <property type="match status" value="1"/>
</dbReference>
<proteinExistence type="predicted"/>
<dbReference type="PANTHER" id="PTHR47691:SF3">
    <property type="entry name" value="HTH-TYPE TRANSCRIPTIONAL REGULATOR RV0890C-RELATED"/>
    <property type="match status" value="1"/>
</dbReference>
<dbReference type="Gene3D" id="1.10.260.40">
    <property type="entry name" value="lambda repressor-like DNA-binding domains"/>
    <property type="match status" value="1"/>
</dbReference>
<dbReference type="EMBL" id="SAYU02000003">
    <property type="protein sequence ID" value="NHA66828.1"/>
    <property type="molecule type" value="Genomic_DNA"/>
</dbReference>
<accession>A0A8T6QYC6</accession>
<dbReference type="Proteomes" id="UP000287866">
    <property type="component" value="Unassembled WGS sequence"/>
</dbReference>
<dbReference type="InterPro" id="IPR011990">
    <property type="entry name" value="TPR-like_helical_dom_sf"/>
</dbReference>
<name>A0A8T6QYC6_9MICO</name>
<feature type="domain" description="HTH cro/C1-type" evidence="2">
    <location>
        <begin position="16"/>
        <end position="71"/>
    </location>
</feature>
<keyword evidence="4" id="KW-1185">Reference proteome</keyword>
<evidence type="ECO:0000256" key="1">
    <source>
        <dbReference type="SAM" id="MobiDB-lite"/>
    </source>
</evidence>
<feature type="region of interest" description="Disordered" evidence="1">
    <location>
        <begin position="78"/>
        <end position="118"/>
    </location>
</feature>
<evidence type="ECO:0000259" key="2">
    <source>
        <dbReference type="PROSITE" id="PS50943"/>
    </source>
</evidence>
<dbReference type="InterPro" id="IPR058852">
    <property type="entry name" value="HTH_77"/>
</dbReference>
<dbReference type="PANTHER" id="PTHR47691">
    <property type="entry name" value="REGULATOR-RELATED"/>
    <property type="match status" value="1"/>
</dbReference>
<organism evidence="3 4">
    <name type="scientific">Phycicoccus flavus</name>
    <dbReference type="NCBI Taxonomy" id="2502783"/>
    <lineage>
        <taxon>Bacteria</taxon>
        <taxon>Bacillati</taxon>
        <taxon>Actinomycetota</taxon>
        <taxon>Actinomycetes</taxon>
        <taxon>Micrococcales</taxon>
        <taxon>Intrasporangiaceae</taxon>
        <taxon>Phycicoccus</taxon>
    </lineage>
</organism>
<dbReference type="PRINTS" id="PR00364">
    <property type="entry name" value="DISEASERSIST"/>
</dbReference>
<sequence length="799" mass="81603">MSGGPDTGRGDFAVLLRRLREARSVTQEELAGSSGVTAKAISALERGERRRPYPHTVRSLADGLGLTDDERAALVAAVPRRATPSTGGATTSGSATAPAGTDPPPPPRPVAPPPAPAAPLVGREADVAAVLDLVTTGARLVTLTGAGGVGKTRLAREVLARAAPAFPDGTGFADLAPVREPTAVLPRLATALGLSEPPGGVSTASLAAALHDRRLLVVLDNLEQVLAAAPAVADLVERCPDLVVLATSRAPLRVRAEREMPLAPLGTPAGDGAEEVAASPAVRLLLDRAAAAGASLPLTPDTAPLLAAVTRRLDGIPLAVELAAASARFLTPAALLARLDRHGLDAASGAPRDLPDRQRTMTAVLDASADLLDPDDAALLGRLAVFAGGFSLDSAEAVADDPGGADVVGGIGALVEQSLLVPVPAPDDVPRFRLLEPVRQYAAVRLRDAEAALSTATAHADHLLDLGTAAHRRLQTARIGPPLDRLEADHANLRSAFLRLLELDRPDDAARLAGGVWLYLGLRGRAREGLDWLGRLPGGESDVGVAWAAVARMGLRLVVGDVAGLRQEAAVGVPVAARCGDPVLASEASVLAGLGAVFAGDLAAADDLLTLHPGLHAADAPWAQILRDFGRGQLALVAGDAPRAARLLDASLAAARDLGNEFTVATALNVRASAAEILGDDVRAAVLLGEALELSVRLRLGWTLGYAVPQLAGVAARSGHPVVAATLFGAAATLTVSDAVDAHFPPTRVTTDRGLAAAREALDERAFAQAWEAGRSATPAGVAELAARVVADVTRRGPA</sequence>
<feature type="compositionally biased region" description="Pro residues" evidence="1">
    <location>
        <begin position="101"/>
        <end position="117"/>
    </location>
</feature>
<dbReference type="SMART" id="SM00530">
    <property type="entry name" value="HTH_XRE"/>
    <property type="match status" value="1"/>
</dbReference>
<evidence type="ECO:0000313" key="3">
    <source>
        <dbReference type="EMBL" id="NHA66828.1"/>
    </source>
</evidence>
<dbReference type="SUPFAM" id="SSF52540">
    <property type="entry name" value="P-loop containing nucleoside triphosphate hydrolases"/>
    <property type="match status" value="1"/>
</dbReference>
<protein>
    <submittedName>
        <fullName evidence="3">XRE family transcriptional regulator</fullName>
    </submittedName>
</protein>
<feature type="compositionally biased region" description="Low complexity" evidence="1">
    <location>
        <begin position="78"/>
        <end position="100"/>
    </location>
</feature>